<dbReference type="InterPro" id="IPR050808">
    <property type="entry name" value="Phage_Integrase"/>
</dbReference>
<evidence type="ECO:0000313" key="9">
    <source>
        <dbReference type="Proteomes" id="UP001285835"/>
    </source>
</evidence>
<reference evidence="8" key="1">
    <citation type="submission" date="2023-11" db="EMBL/GenBank/DDBJ databases">
        <title>WGS of Aeromonas in Northern Israel.</title>
        <authorList>
            <person name="Hershko Y."/>
        </authorList>
    </citation>
    <scope>NUCLEOTIDE SEQUENCE</scope>
    <source>
        <strain evidence="8">02297</strain>
    </source>
</reference>
<dbReference type="PROSITE" id="PS51898">
    <property type="entry name" value="TYR_RECOMBINASE"/>
    <property type="match status" value="1"/>
</dbReference>
<keyword evidence="3 5" id="KW-0238">DNA-binding</keyword>
<dbReference type="GO" id="GO:0003677">
    <property type="term" value="F:DNA binding"/>
    <property type="evidence" value="ECO:0007669"/>
    <property type="project" value="UniProtKB-UniRule"/>
</dbReference>
<name>A0AAP6L367_AERME</name>
<keyword evidence="2" id="KW-0229">DNA integration</keyword>
<comment type="similarity">
    <text evidence="1">Belongs to the 'phage' integrase family.</text>
</comment>
<dbReference type="InterPro" id="IPR025166">
    <property type="entry name" value="Integrase_DNA_bind_dom"/>
</dbReference>
<dbReference type="InterPro" id="IPR013762">
    <property type="entry name" value="Integrase-like_cat_sf"/>
</dbReference>
<evidence type="ECO:0000256" key="1">
    <source>
        <dbReference type="ARBA" id="ARBA00008857"/>
    </source>
</evidence>
<dbReference type="CDD" id="cd00801">
    <property type="entry name" value="INT_P4_C"/>
    <property type="match status" value="1"/>
</dbReference>
<feature type="domain" description="Tyr recombinase" evidence="6">
    <location>
        <begin position="191"/>
        <end position="371"/>
    </location>
</feature>
<dbReference type="PANTHER" id="PTHR30629">
    <property type="entry name" value="PROPHAGE INTEGRASE"/>
    <property type="match status" value="1"/>
</dbReference>
<dbReference type="SUPFAM" id="SSF56349">
    <property type="entry name" value="DNA breaking-rejoining enzymes"/>
    <property type="match status" value="1"/>
</dbReference>
<dbReference type="Pfam" id="PF00589">
    <property type="entry name" value="Phage_integrase"/>
    <property type="match status" value="1"/>
</dbReference>
<dbReference type="PROSITE" id="PS51900">
    <property type="entry name" value="CB"/>
    <property type="match status" value="1"/>
</dbReference>
<dbReference type="Gene3D" id="1.10.150.130">
    <property type="match status" value="1"/>
</dbReference>
<dbReference type="GO" id="GO:0006310">
    <property type="term" value="P:DNA recombination"/>
    <property type="evidence" value="ECO:0007669"/>
    <property type="project" value="UniProtKB-KW"/>
</dbReference>
<organism evidence="8 9">
    <name type="scientific">Aeromonas media</name>
    <dbReference type="NCBI Taxonomy" id="651"/>
    <lineage>
        <taxon>Bacteria</taxon>
        <taxon>Pseudomonadati</taxon>
        <taxon>Pseudomonadota</taxon>
        <taxon>Gammaproteobacteria</taxon>
        <taxon>Aeromonadales</taxon>
        <taxon>Aeromonadaceae</taxon>
        <taxon>Aeromonas</taxon>
    </lineage>
</organism>
<sequence>MAITDSWLRGVNGKPYSGQSEVTDGDGLGIRVSPKGLITFQVRHMRDGKQVRTTIGRYPAVTLRDARIKAAEIKAGPEQIVKTSEEPTPAALFEEWFEKYVMRECREGTQKNYRYTFSSVKNRLPDKPLNQISMDMWLSYFDAISKRAPGVTRSVITGLKACFNWHIRRGTINVPNMMSLRARDVGAPAKTGHRVLTVAEVAKIWRAIEASRAGTGNKVIHLLCLVYGCRLSEARMLKRQDLDFESMVWTVPAEISKTGKPIRRPITSVGKQLFERAGMASVDSVYLFPGQGEGNRPLEIHSCNRLVSRLRSNLGIPHWRIHDARRTLSTRLSELGVSPHVTETMLGHALLGVMSVYNKHDWLEDQRAAYELWWSVLQRELGVAVSPVMAINPRHDV</sequence>
<proteinExistence type="inferred from homology"/>
<protein>
    <submittedName>
        <fullName evidence="8">Site-specific integrase</fullName>
    </submittedName>
</protein>
<dbReference type="InterPro" id="IPR011010">
    <property type="entry name" value="DNA_brk_join_enz"/>
</dbReference>
<keyword evidence="4" id="KW-0233">DNA recombination</keyword>
<evidence type="ECO:0000256" key="2">
    <source>
        <dbReference type="ARBA" id="ARBA00022908"/>
    </source>
</evidence>
<evidence type="ECO:0000259" key="7">
    <source>
        <dbReference type="PROSITE" id="PS51900"/>
    </source>
</evidence>
<evidence type="ECO:0000256" key="5">
    <source>
        <dbReference type="PROSITE-ProRule" id="PRU01248"/>
    </source>
</evidence>
<feature type="domain" description="Core-binding (CB)" evidence="7">
    <location>
        <begin position="87"/>
        <end position="167"/>
    </location>
</feature>
<dbReference type="EMBL" id="JAWZXF010000020">
    <property type="protein sequence ID" value="MDX7923934.1"/>
    <property type="molecule type" value="Genomic_DNA"/>
</dbReference>
<dbReference type="InterPro" id="IPR002104">
    <property type="entry name" value="Integrase_catalytic"/>
</dbReference>
<evidence type="ECO:0000259" key="6">
    <source>
        <dbReference type="PROSITE" id="PS51898"/>
    </source>
</evidence>
<comment type="caution">
    <text evidence="8">The sequence shown here is derived from an EMBL/GenBank/DDBJ whole genome shotgun (WGS) entry which is preliminary data.</text>
</comment>
<evidence type="ECO:0000256" key="3">
    <source>
        <dbReference type="ARBA" id="ARBA00023125"/>
    </source>
</evidence>
<dbReference type="Pfam" id="PF13356">
    <property type="entry name" value="Arm-DNA-bind_3"/>
    <property type="match status" value="1"/>
</dbReference>
<gene>
    <name evidence="8" type="ORF">SJS82_18575</name>
</gene>
<dbReference type="InterPro" id="IPR044068">
    <property type="entry name" value="CB"/>
</dbReference>
<dbReference type="AlphaFoldDB" id="A0AAP6L367"/>
<evidence type="ECO:0000313" key="8">
    <source>
        <dbReference type="EMBL" id="MDX7923934.1"/>
    </source>
</evidence>
<dbReference type="InterPro" id="IPR010998">
    <property type="entry name" value="Integrase_recombinase_N"/>
</dbReference>
<dbReference type="GO" id="GO:0015074">
    <property type="term" value="P:DNA integration"/>
    <property type="evidence" value="ECO:0007669"/>
    <property type="project" value="UniProtKB-KW"/>
</dbReference>
<evidence type="ECO:0000256" key="4">
    <source>
        <dbReference type="ARBA" id="ARBA00023172"/>
    </source>
</evidence>
<accession>A0AAP6L367</accession>
<dbReference type="Proteomes" id="UP001285835">
    <property type="component" value="Unassembled WGS sequence"/>
</dbReference>
<dbReference type="Gene3D" id="3.30.160.390">
    <property type="entry name" value="Integrase, DNA-binding domain"/>
    <property type="match status" value="1"/>
</dbReference>
<dbReference type="RefSeq" id="WP_319917936.1">
    <property type="nucleotide sequence ID" value="NZ_JAWZXF010000020.1"/>
</dbReference>
<dbReference type="Gene3D" id="1.10.443.10">
    <property type="entry name" value="Intergrase catalytic core"/>
    <property type="match status" value="1"/>
</dbReference>
<dbReference type="PANTHER" id="PTHR30629:SF2">
    <property type="entry name" value="PROPHAGE INTEGRASE INTS-RELATED"/>
    <property type="match status" value="1"/>
</dbReference>
<dbReference type="InterPro" id="IPR038488">
    <property type="entry name" value="Integrase_DNA-bd_sf"/>
</dbReference>